<feature type="non-terminal residue" evidence="2">
    <location>
        <position position="859"/>
    </location>
</feature>
<feature type="non-terminal residue" evidence="2">
    <location>
        <position position="1"/>
    </location>
</feature>
<proteinExistence type="predicted"/>
<dbReference type="GO" id="GO:0071897">
    <property type="term" value="P:DNA biosynthetic process"/>
    <property type="evidence" value="ECO:0007669"/>
    <property type="project" value="UniProtKB-ARBA"/>
</dbReference>
<dbReference type="InterPro" id="IPR043502">
    <property type="entry name" value="DNA/RNA_pol_sf"/>
</dbReference>
<evidence type="ECO:0000259" key="1">
    <source>
        <dbReference type="PROSITE" id="PS50878"/>
    </source>
</evidence>
<dbReference type="PROSITE" id="PS50878">
    <property type="entry name" value="RT_POL"/>
    <property type="match status" value="1"/>
</dbReference>
<dbReference type="AlphaFoldDB" id="A0AAV2SWV3"/>
<evidence type="ECO:0000313" key="2">
    <source>
        <dbReference type="EMBL" id="CAL4244546.1"/>
    </source>
</evidence>
<evidence type="ECO:0000313" key="3">
    <source>
        <dbReference type="Proteomes" id="UP001497623"/>
    </source>
</evidence>
<comment type="caution">
    <text evidence="2">The sequence shown here is derived from an EMBL/GenBank/DDBJ whole genome shotgun (WGS) entry which is preliminary data.</text>
</comment>
<dbReference type="PANTHER" id="PTHR19446">
    <property type="entry name" value="REVERSE TRANSCRIPTASES"/>
    <property type="match status" value="1"/>
</dbReference>
<sequence length="859" mass="99222">AGSAIAIKKGLQFTIINNFLMDTIGAKIETSQGPIIVMTSYSPPRHNLLPLQDLEYMVRNRYPTIFAGDLNTRHSMFGYTSTPNTKGKQLNNLILRNSINYIGPTFNTYFTHNSSTKPDSVLTNSQFFWNYHITSGGFGPSDHLTIDIKISIKPIKVPCTPIQDINNVNWDEYKNQFLEVPEINLNGKTIADIHKEFNTLYTQINTAKDNTTPTKIYQIKNNIKSTAKFKRLSKILQRYSDTLQATGKTEHLSRVIRDTQLMLIQEGNQCKFEWWENQITKIEQAAKDNTKFWRQVKILSGGKRTGIPNLITQENGINMIAKTDTEKTTTLTNTWSNVCNITPQENLLFCQNNEERVETTLNQNIDKITPKWNINLQDITDPNTQTLPFNTEDVNQAIKRIANKTPGPSKLKKPYISNLPPNIIKNITHLFNCCYATGIYPKQFKLAEIIFIPKPTGPKSDPKNYRPISLLNILGKVFATLLNKKLVTHLENNGIIRESQHGFRKKRSSTTLIANLYERLAREKSGGKNTLITLILRDVRKAFDKVWHKGLIYKLLQTGVETHLLRILANFLHNRQARVKVNQSLGNTFNLQAGVPQGDVLSPTLYLIMCNDYPQPTHNNQSKNFVKQYADDFTQVIISKFNSNINWAKREIHKGNIEREIQRQNEFEKLWKISTNMDKFQLIHIGFHASPHITINGNIIPNTREAKLLGLEFTYVNFFTKQVRENKKKAKAALAKLYRFRYLNRRLKLRLYKTLVLPLITYPIVPLNAISNYQMEQLQIVQNDAIRWIFNEHYPIICNLPQRHAELRLEYINDRIKRLAEGVWHKIIDEDSQFIRHTLTIPTPIPHNWFPSSYNQTLN</sequence>
<organism evidence="2 3">
    <name type="scientific">Meganyctiphanes norvegica</name>
    <name type="common">Northern krill</name>
    <name type="synonym">Thysanopoda norvegica</name>
    <dbReference type="NCBI Taxonomy" id="48144"/>
    <lineage>
        <taxon>Eukaryota</taxon>
        <taxon>Metazoa</taxon>
        <taxon>Ecdysozoa</taxon>
        <taxon>Arthropoda</taxon>
        <taxon>Crustacea</taxon>
        <taxon>Multicrustacea</taxon>
        <taxon>Malacostraca</taxon>
        <taxon>Eumalacostraca</taxon>
        <taxon>Eucarida</taxon>
        <taxon>Euphausiacea</taxon>
        <taxon>Euphausiidae</taxon>
        <taxon>Meganyctiphanes</taxon>
    </lineage>
</organism>
<dbReference type="InterPro" id="IPR000477">
    <property type="entry name" value="RT_dom"/>
</dbReference>
<dbReference type="SUPFAM" id="SSF56672">
    <property type="entry name" value="DNA/RNA polymerases"/>
    <property type="match status" value="1"/>
</dbReference>
<dbReference type="Gene3D" id="3.60.10.10">
    <property type="entry name" value="Endonuclease/exonuclease/phosphatase"/>
    <property type="match status" value="1"/>
</dbReference>
<accession>A0AAV2SWV3</accession>
<dbReference type="Proteomes" id="UP001497623">
    <property type="component" value="Unassembled WGS sequence"/>
</dbReference>
<dbReference type="InterPro" id="IPR005135">
    <property type="entry name" value="Endo/exonuclease/phosphatase"/>
</dbReference>
<dbReference type="Pfam" id="PF14529">
    <property type="entry name" value="Exo_endo_phos_2"/>
    <property type="match status" value="1"/>
</dbReference>
<reference evidence="2 3" key="1">
    <citation type="submission" date="2024-05" db="EMBL/GenBank/DDBJ databases">
        <authorList>
            <person name="Wallberg A."/>
        </authorList>
    </citation>
    <scope>NUCLEOTIDE SEQUENCE [LARGE SCALE GENOMIC DNA]</scope>
</reference>
<dbReference type="Pfam" id="PF00078">
    <property type="entry name" value="RVT_1"/>
    <property type="match status" value="1"/>
</dbReference>
<dbReference type="EMBL" id="CAXKWB010136427">
    <property type="protein sequence ID" value="CAL4244546.1"/>
    <property type="molecule type" value="Genomic_DNA"/>
</dbReference>
<protein>
    <recommendedName>
        <fullName evidence="1">Reverse transcriptase domain-containing protein</fullName>
    </recommendedName>
</protein>
<dbReference type="InterPro" id="IPR036691">
    <property type="entry name" value="Endo/exonu/phosph_ase_sf"/>
</dbReference>
<name>A0AAV2SWV3_MEGNR</name>
<feature type="domain" description="Reverse transcriptase" evidence="1">
    <location>
        <begin position="433"/>
        <end position="700"/>
    </location>
</feature>
<dbReference type="GO" id="GO:0003824">
    <property type="term" value="F:catalytic activity"/>
    <property type="evidence" value="ECO:0007669"/>
    <property type="project" value="InterPro"/>
</dbReference>
<dbReference type="SUPFAM" id="SSF56219">
    <property type="entry name" value="DNase I-like"/>
    <property type="match status" value="1"/>
</dbReference>
<gene>
    <name evidence="2" type="ORF">MNOR_LOCUS40954</name>
</gene>
<dbReference type="CDD" id="cd01650">
    <property type="entry name" value="RT_nLTR_like"/>
    <property type="match status" value="1"/>
</dbReference>
<keyword evidence="3" id="KW-1185">Reference proteome</keyword>